<feature type="non-terminal residue" evidence="1">
    <location>
        <position position="1"/>
    </location>
</feature>
<sequence>EMVIRDNDVDILRMSDVDVKINGEGGLIISDTASLVPKAHLHIKREDPVFLIQDLETNTNNATSIIRFADSDENSGILDINNFWDISVGISQKTDPFDFHIGKNEVWNMFTIKGDGKVGLGITTPSNKLSLYVGNDDGLSIKTESNTNENGIYWQHSDSYYTGSITRIYNGTTSDIAFSGGLNENISGLTEYMRITSSGNIGIGITNPIALLHIASDTTSGIILDCDMNNSGNDISHIDFKTNGTLQANIQISEAIAGLPLEFNSGVSNNIAMVTGGGNVGIATNDAKVLFHIEGTDAIKIPVGTTAQRPITLQVGQMRYNSTKGHYEGYFPDSAWRNIDGLYDFDMKTRITVDENSDDRKIRFYTNDTFRMIIDEIGNIGVGTNDPKVLFHIEGTDAIKVPIGTSAQRPFTTQKGQIRYNSELDMFEGYGAGNAWNSLGGVIDIDQDTKITVETNQNDEDKIRFFTATTEKMIIDDIGNVGIGITSPTYQLHIKDKIRASGLDIIAGTADASTNGYSISIEGQNGGVVSSGTNTNGGDINILAGEKGTGGSDGIAGLIQTRGNIIPESTETYDIGSATKKFRDIFISEGSLWLGDECQIAISGGTDHTQSKKVSLRKRDTTIIPKSIRRFLTKTGTSVVPTDSDQITEFGNKTINQVDLTELIDFMREKTGLSNPFNDPNYYDPTTGELLGLTNTTEVGVLVTDDMDTTAQWLENKDKVYYTQSGYIGIGTNDPLTRFHVVGPSASFTNGQGNDEGIFLIPENSVNEQGGGQIFFKEKNDGSEGFSIGYNGNNTDNTILGWPANTFNITRHSGNMVGNVVLTIQKETGYVGIGSVKPEYQLEIYPDTDAITNIGKLRVGHIGVTGSGGLSHFDNASETNFALRQEQLGHTFLNAPRGSKVHLSLDNIPKLTLDFDYVGIGITTPSSLFSVYGGDDESNETNTVIAKFGSKIAVGQWVGIGLNTYHENNIKNAIVIERKETYGRGDLHFCLNNDDDIYDVGIIDAKMTITHTGKVGIGVSQPDYLLDLQDIPGGSTAGNIRFRSGFNASTYHLFRADNTNQSASYSIYDAYGNETVKIASGDDSFLTGGKLGIGTSTDLDASLHIYEANGAIRTSGSGSIVLEHGTSGEKKSSIVFSSSVNTSDYGYLEFKDDDNDYNYWGNSTSNSSLTLGCNLDDDSTSTSDVVVIKGVAANIFDAENHLFVTGPVGIGVTGSLKYRLTVQTSSNDTSLANVQEQVCLAMRNINQTANNMT</sequence>
<reference evidence="1" key="1">
    <citation type="submission" date="2018-05" db="EMBL/GenBank/DDBJ databases">
        <authorList>
            <person name="Lanie J.A."/>
            <person name="Ng W.-L."/>
            <person name="Kazmierczak K.M."/>
            <person name="Andrzejewski T.M."/>
            <person name="Davidsen T.M."/>
            <person name="Wayne K.J."/>
            <person name="Tettelin H."/>
            <person name="Glass J.I."/>
            <person name="Rusch D."/>
            <person name="Podicherti R."/>
            <person name="Tsui H.-C.T."/>
            <person name="Winkler M.E."/>
        </authorList>
    </citation>
    <scope>NUCLEOTIDE SEQUENCE</scope>
</reference>
<name>A0A381VU72_9ZZZZ</name>
<protein>
    <recommendedName>
        <fullName evidence="2">Peptidase S74 domain-containing protein</fullName>
    </recommendedName>
</protein>
<feature type="non-terminal residue" evidence="1">
    <location>
        <position position="1253"/>
    </location>
</feature>
<evidence type="ECO:0008006" key="2">
    <source>
        <dbReference type="Google" id="ProtNLM"/>
    </source>
</evidence>
<accession>A0A381VU72</accession>
<organism evidence="1">
    <name type="scientific">marine metagenome</name>
    <dbReference type="NCBI Taxonomy" id="408172"/>
    <lineage>
        <taxon>unclassified sequences</taxon>
        <taxon>metagenomes</taxon>
        <taxon>ecological metagenomes</taxon>
    </lineage>
</organism>
<dbReference type="AlphaFoldDB" id="A0A381VU72"/>
<evidence type="ECO:0000313" key="1">
    <source>
        <dbReference type="EMBL" id="SVA43113.1"/>
    </source>
</evidence>
<dbReference type="EMBL" id="UINC01009621">
    <property type="protein sequence ID" value="SVA43113.1"/>
    <property type="molecule type" value="Genomic_DNA"/>
</dbReference>
<gene>
    <name evidence="1" type="ORF">METZ01_LOCUS95967</name>
</gene>
<proteinExistence type="predicted"/>